<accession>A0A161KCB8</accession>
<dbReference type="AlphaFoldDB" id="A0A161KCB8"/>
<evidence type="ECO:0000259" key="1">
    <source>
        <dbReference type="Pfam" id="PF12697"/>
    </source>
</evidence>
<dbReference type="InterPro" id="IPR029058">
    <property type="entry name" value="AB_hydrolase_fold"/>
</dbReference>
<dbReference type="Pfam" id="PF12697">
    <property type="entry name" value="Abhydrolase_6"/>
    <property type="match status" value="1"/>
</dbReference>
<sequence>MEHHPINIRTAVADIHAALLQYPHESKKHRRLVLLHGAGVAGELTWTFIANYLSEWDEVLIPDLPGMGASKFIGHKPWPVVADYVEAIRELLVALDWDCFDIAGYSFGGLVTADLLGDFTIGHCFLIEPAMLFSGDAVELRQRGEEYIRVAEHIAEAPDDSVPFFEFLDLVSPHRLKRGRADEITVQRLMGESQGFAQALHAVSDALLRGAGIFTRWMPKVSGASFVGELSYASMHGRHRLLAENANDWTYYAVPNADHSLVFMKPRWIARHMNERASSEGGVADQPAP</sequence>
<dbReference type="InterPro" id="IPR000073">
    <property type="entry name" value="AB_hydrolase_1"/>
</dbReference>
<reference evidence="2" key="1">
    <citation type="submission" date="2015-10" db="EMBL/GenBank/DDBJ databases">
        <authorList>
            <person name="Gilbert D.G."/>
        </authorList>
    </citation>
    <scope>NUCLEOTIDE SEQUENCE</scope>
</reference>
<evidence type="ECO:0000313" key="2">
    <source>
        <dbReference type="EMBL" id="CUS42632.1"/>
    </source>
</evidence>
<protein>
    <submittedName>
        <fullName evidence="2">Alpha/beta hydrolase</fullName>
    </submittedName>
</protein>
<gene>
    <name evidence="2" type="ORF">MGWOODY_Tha2605</name>
</gene>
<name>A0A161KCB8_9ZZZZ</name>
<keyword evidence="2" id="KW-0378">Hydrolase</keyword>
<organism evidence="2">
    <name type="scientific">hydrothermal vent metagenome</name>
    <dbReference type="NCBI Taxonomy" id="652676"/>
    <lineage>
        <taxon>unclassified sequences</taxon>
        <taxon>metagenomes</taxon>
        <taxon>ecological metagenomes</taxon>
    </lineage>
</organism>
<dbReference type="GO" id="GO:0016787">
    <property type="term" value="F:hydrolase activity"/>
    <property type="evidence" value="ECO:0007669"/>
    <property type="project" value="UniProtKB-KW"/>
</dbReference>
<dbReference type="EMBL" id="CZQC01000069">
    <property type="protein sequence ID" value="CUS42632.1"/>
    <property type="molecule type" value="Genomic_DNA"/>
</dbReference>
<proteinExistence type="predicted"/>
<dbReference type="Gene3D" id="3.40.50.1820">
    <property type="entry name" value="alpha/beta hydrolase"/>
    <property type="match status" value="1"/>
</dbReference>
<dbReference type="SUPFAM" id="SSF53474">
    <property type="entry name" value="alpha/beta-Hydrolases"/>
    <property type="match status" value="1"/>
</dbReference>
<feature type="domain" description="AB hydrolase-1" evidence="1">
    <location>
        <begin position="32"/>
        <end position="271"/>
    </location>
</feature>